<dbReference type="EMBL" id="JACGWN010000013">
    <property type="protein sequence ID" value="KAL0412032.1"/>
    <property type="molecule type" value="Genomic_DNA"/>
</dbReference>
<protein>
    <submittedName>
        <fullName evidence="1">Uncharacterized protein</fullName>
    </submittedName>
</protein>
<name>A0AAW2U527_9LAMI</name>
<reference evidence="1" key="1">
    <citation type="submission" date="2020-06" db="EMBL/GenBank/DDBJ databases">
        <authorList>
            <person name="Li T."/>
            <person name="Hu X."/>
            <person name="Zhang T."/>
            <person name="Song X."/>
            <person name="Zhang H."/>
            <person name="Dai N."/>
            <person name="Sheng W."/>
            <person name="Hou X."/>
            <person name="Wei L."/>
        </authorList>
    </citation>
    <scope>NUCLEOTIDE SEQUENCE</scope>
    <source>
        <strain evidence="1">KEN1</strain>
        <tissue evidence="1">Leaf</tissue>
    </source>
</reference>
<sequence length="109" mass="12787">MYAYRTTARNATCETPFCLVYGLEVIIPMKIRAKSARVKVYDQAKNAEQKVDLMFLPEKRELSYAKILRYKKQVEKMYNKKVKPRTFQVGDLVFKWCEASKHVGKLDSD</sequence>
<evidence type="ECO:0000313" key="1">
    <source>
        <dbReference type="EMBL" id="KAL0412032.1"/>
    </source>
</evidence>
<reference evidence="1" key="2">
    <citation type="journal article" date="2024" name="Plant">
        <title>Genomic evolution and insights into agronomic trait innovations of Sesamum species.</title>
        <authorList>
            <person name="Miao H."/>
            <person name="Wang L."/>
            <person name="Qu L."/>
            <person name="Liu H."/>
            <person name="Sun Y."/>
            <person name="Le M."/>
            <person name="Wang Q."/>
            <person name="Wei S."/>
            <person name="Zheng Y."/>
            <person name="Lin W."/>
            <person name="Duan Y."/>
            <person name="Cao H."/>
            <person name="Xiong S."/>
            <person name="Wang X."/>
            <person name="Wei L."/>
            <person name="Li C."/>
            <person name="Ma Q."/>
            <person name="Ju M."/>
            <person name="Zhao R."/>
            <person name="Li G."/>
            <person name="Mu C."/>
            <person name="Tian Q."/>
            <person name="Mei H."/>
            <person name="Zhang T."/>
            <person name="Gao T."/>
            <person name="Zhang H."/>
        </authorList>
    </citation>
    <scope>NUCLEOTIDE SEQUENCE</scope>
    <source>
        <strain evidence="1">KEN1</strain>
    </source>
</reference>
<organism evidence="1">
    <name type="scientific">Sesamum latifolium</name>
    <dbReference type="NCBI Taxonomy" id="2727402"/>
    <lineage>
        <taxon>Eukaryota</taxon>
        <taxon>Viridiplantae</taxon>
        <taxon>Streptophyta</taxon>
        <taxon>Embryophyta</taxon>
        <taxon>Tracheophyta</taxon>
        <taxon>Spermatophyta</taxon>
        <taxon>Magnoliopsida</taxon>
        <taxon>eudicotyledons</taxon>
        <taxon>Gunneridae</taxon>
        <taxon>Pentapetalae</taxon>
        <taxon>asterids</taxon>
        <taxon>lamiids</taxon>
        <taxon>Lamiales</taxon>
        <taxon>Pedaliaceae</taxon>
        <taxon>Sesamum</taxon>
    </lineage>
</organism>
<dbReference type="PANTHER" id="PTHR48475:SF1">
    <property type="entry name" value="RNASE H TYPE-1 DOMAIN-CONTAINING PROTEIN"/>
    <property type="match status" value="1"/>
</dbReference>
<dbReference type="PANTHER" id="PTHR48475">
    <property type="entry name" value="RIBONUCLEASE H"/>
    <property type="match status" value="1"/>
</dbReference>
<comment type="caution">
    <text evidence="1">The sequence shown here is derived from an EMBL/GenBank/DDBJ whole genome shotgun (WGS) entry which is preliminary data.</text>
</comment>
<proteinExistence type="predicted"/>
<gene>
    <name evidence="1" type="ORF">Slati_3792900</name>
</gene>
<dbReference type="AlphaFoldDB" id="A0AAW2U527"/>
<accession>A0AAW2U527</accession>